<evidence type="ECO:0000256" key="3">
    <source>
        <dbReference type="ARBA" id="ARBA00022517"/>
    </source>
</evidence>
<dbReference type="OrthoDB" id="28455at2759"/>
<evidence type="ECO:0000256" key="1">
    <source>
        <dbReference type="ARBA" id="ARBA00004123"/>
    </source>
</evidence>
<evidence type="ECO:0000313" key="7">
    <source>
        <dbReference type="EMBL" id="KAA8499246.1"/>
    </source>
</evidence>
<feature type="region of interest" description="Disordered" evidence="6">
    <location>
        <begin position="73"/>
        <end position="100"/>
    </location>
</feature>
<evidence type="ECO:0000256" key="4">
    <source>
        <dbReference type="ARBA" id="ARBA00023242"/>
    </source>
</evidence>
<keyword evidence="4 5" id="KW-0539">Nucleus</keyword>
<proteinExistence type="inferred from homology"/>
<gene>
    <name evidence="7" type="ORF">FVE85_6831</name>
</gene>
<comment type="subcellular location">
    <subcellularLocation>
        <location evidence="1 5">Nucleus</location>
    </subcellularLocation>
</comment>
<name>A0A5J4Z6D6_PORPP</name>
<feature type="region of interest" description="Disordered" evidence="6">
    <location>
        <begin position="205"/>
        <end position="271"/>
    </location>
</feature>
<feature type="region of interest" description="Disordered" evidence="6">
    <location>
        <begin position="304"/>
        <end position="351"/>
    </location>
</feature>
<dbReference type="Pfam" id="PF04939">
    <property type="entry name" value="RRS1"/>
    <property type="match status" value="1"/>
</dbReference>
<evidence type="ECO:0000256" key="6">
    <source>
        <dbReference type="SAM" id="MobiDB-lite"/>
    </source>
</evidence>
<accession>A0A5J4Z6D6</accession>
<dbReference type="GO" id="GO:0005634">
    <property type="term" value="C:nucleus"/>
    <property type="evidence" value="ECO:0007669"/>
    <property type="project" value="UniProtKB-SubCell"/>
</dbReference>
<comment type="similarity">
    <text evidence="2 5">Belongs to the RRS1 family.</text>
</comment>
<sequence>MAEEASATAVVGSSMDLGNMSLTSLWDSEALAASLAACEHDERHAQLGALSTSDVEQLVQALFVLPRDTKHRTPGHAGTHGVLVSLPPASTPLPREKPIPRPRELTKWEKFSREKGIAPRKKRERMLYDEEAGEYRPRFGYKRVGYDQPVQAETVVNRPGKKNQVKRTLSKAAALAPAPLAALEGAPSANSGRRVLDKNRLKASLSSAQLSTASAGKFDERLPGEKEPRSLGKKRKFEPVVESVKKSRGQSKKLGPAAGSGAGDVPSSEKRRLLGVMQRVLIEQGDHQGRAAARDANAIEKKIARTLGSKRDGAGVQKRKGGSLGGKAAAKSKPGSGSKPIPPKTAKKSKR</sequence>
<keyword evidence="3 5" id="KW-0690">Ribosome biogenesis</keyword>
<protein>
    <recommendedName>
        <fullName evidence="5">Ribosome biogenesis regulatory protein</fullName>
    </recommendedName>
</protein>
<comment type="function">
    <text evidence="5">Involved in ribosomal large subunit assembly.</text>
</comment>
<dbReference type="InterPro" id="IPR007023">
    <property type="entry name" value="Ribosom_reg"/>
</dbReference>
<dbReference type="Proteomes" id="UP000324585">
    <property type="component" value="Unassembled WGS sequence"/>
</dbReference>
<dbReference type="AlphaFoldDB" id="A0A5J4Z6D6"/>
<dbReference type="EMBL" id="VRMN01000001">
    <property type="protein sequence ID" value="KAA8499246.1"/>
    <property type="molecule type" value="Genomic_DNA"/>
</dbReference>
<evidence type="ECO:0000256" key="2">
    <source>
        <dbReference type="ARBA" id="ARBA00010077"/>
    </source>
</evidence>
<evidence type="ECO:0000313" key="8">
    <source>
        <dbReference type="Proteomes" id="UP000324585"/>
    </source>
</evidence>
<comment type="caution">
    <text evidence="7">The sequence shown here is derived from an EMBL/GenBank/DDBJ whole genome shotgun (WGS) entry which is preliminary data.</text>
</comment>
<evidence type="ECO:0000256" key="5">
    <source>
        <dbReference type="RuleBase" id="RU364132"/>
    </source>
</evidence>
<reference evidence="8" key="1">
    <citation type="journal article" date="2019" name="Nat. Commun.">
        <title>Expansion of phycobilisome linker gene families in mesophilic red algae.</title>
        <authorList>
            <person name="Lee J."/>
            <person name="Kim D."/>
            <person name="Bhattacharya D."/>
            <person name="Yoon H.S."/>
        </authorList>
    </citation>
    <scope>NUCLEOTIDE SEQUENCE [LARGE SCALE GENOMIC DNA]</scope>
    <source>
        <strain evidence="8">CCMP 1328</strain>
    </source>
</reference>
<feature type="compositionally biased region" description="Low complexity" evidence="6">
    <location>
        <begin position="205"/>
        <end position="215"/>
    </location>
</feature>
<feature type="compositionally biased region" description="Basic and acidic residues" evidence="6">
    <location>
        <begin position="217"/>
        <end position="230"/>
    </location>
</feature>
<organism evidence="7 8">
    <name type="scientific">Porphyridium purpureum</name>
    <name type="common">Red alga</name>
    <name type="synonym">Porphyridium cruentum</name>
    <dbReference type="NCBI Taxonomy" id="35688"/>
    <lineage>
        <taxon>Eukaryota</taxon>
        <taxon>Rhodophyta</taxon>
        <taxon>Bangiophyceae</taxon>
        <taxon>Porphyridiales</taxon>
        <taxon>Porphyridiaceae</taxon>
        <taxon>Porphyridium</taxon>
    </lineage>
</organism>
<keyword evidence="8" id="KW-1185">Reference proteome</keyword>
<dbReference type="GO" id="GO:0042254">
    <property type="term" value="P:ribosome biogenesis"/>
    <property type="evidence" value="ECO:0007669"/>
    <property type="project" value="UniProtKB-KW"/>
</dbReference>
<feature type="compositionally biased region" description="Low complexity" evidence="6">
    <location>
        <begin position="326"/>
        <end position="339"/>
    </location>
</feature>
<dbReference type="OMA" id="CEHDERH"/>
<feature type="compositionally biased region" description="Basic and acidic residues" evidence="6">
    <location>
        <begin position="304"/>
        <end position="313"/>
    </location>
</feature>